<dbReference type="STRING" id="9031.ENSGALP00000068558"/>
<evidence type="ECO:0000256" key="4">
    <source>
        <dbReference type="ARBA" id="ARBA00023211"/>
    </source>
</evidence>
<dbReference type="InterPro" id="IPR029052">
    <property type="entry name" value="Metallo-depent_PP-like"/>
</dbReference>
<evidence type="ECO:0000256" key="2">
    <source>
        <dbReference type="ARBA" id="ARBA00022723"/>
    </source>
</evidence>
<name>A0A3Q2U207_CHICK</name>
<evidence type="ECO:0000313" key="6">
    <source>
        <dbReference type="Ensembl" id="ENSGALP00010006111.1"/>
    </source>
</evidence>
<dbReference type="InterPro" id="IPR031675">
    <property type="entry name" value="STPPase_N"/>
</dbReference>
<dbReference type="GeneTree" id="ENSGT00950000185205"/>
<reference evidence="6" key="2">
    <citation type="submission" date="2025-08" db="UniProtKB">
        <authorList>
            <consortium name="Ensembl"/>
        </authorList>
    </citation>
    <scope>IDENTIFICATION</scope>
    <source>
        <strain evidence="6">broiler</strain>
    </source>
</reference>
<dbReference type="SMR" id="A0A3Q2U207"/>
<dbReference type="SUPFAM" id="SSF56300">
    <property type="entry name" value="Metallo-dependent phosphatases"/>
    <property type="match status" value="1"/>
</dbReference>
<keyword evidence="2" id="KW-0479">Metal-binding</keyword>
<keyword evidence="4" id="KW-0464">Manganese</keyword>
<feature type="domain" description="Serine-threonine protein phosphatase N-terminal" evidence="5">
    <location>
        <begin position="1"/>
        <end position="27"/>
    </location>
</feature>
<evidence type="ECO:0000259" key="5">
    <source>
        <dbReference type="Pfam" id="PF16891"/>
    </source>
</evidence>
<dbReference type="Bgee" id="ENSGALG00000054217">
    <property type="expression patterns" value="Expressed in testis and 1 other cell type or tissue"/>
</dbReference>
<dbReference type="Ensembl" id="ENSGALT00010010483.1">
    <property type="protein sequence ID" value="ENSGALP00010006111.1"/>
    <property type="gene ID" value="ENSGALG00010004496.1"/>
</dbReference>
<accession>A0A3Q2U207</accession>
<keyword evidence="3" id="KW-0378">Hydrolase</keyword>
<reference evidence="6" key="3">
    <citation type="submission" date="2025-09" db="UniProtKB">
        <authorList>
            <consortium name="Ensembl"/>
        </authorList>
    </citation>
    <scope>IDENTIFICATION</scope>
    <source>
        <strain evidence="6">broiler</strain>
    </source>
</reference>
<dbReference type="Gene3D" id="3.60.21.10">
    <property type="match status" value="1"/>
</dbReference>
<keyword evidence="7" id="KW-1185">Reference proteome</keyword>
<dbReference type="Proteomes" id="UP000000539">
    <property type="component" value="Chromosome 4"/>
</dbReference>
<evidence type="ECO:0000256" key="1">
    <source>
        <dbReference type="ARBA" id="ARBA00013081"/>
    </source>
</evidence>
<organism evidence="6 7">
    <name type="scientific">Gallus gallus</name>
    <name type="common">Chicken</name>
    <dbReference type="NCBI Taxonomy" id="9031"/>
    <lineage>
        <taxon>Eukaryota</taxon>
        <taxon>Metazoa</taxon>
        <taxon>Chordata</taxon>
        <taxon>Craniata</taxon>
        <taxon>Vertebrata</taxon>
        <taxon>Euteleostomi</taxon>
        <taxon>Archelosauria</taxon>
        <taxon>Archosauria</taxon>
        <taxon>Dinosauria</taxon>
        <taxon>Saurischia</taxon>
        <taxon>Theropoda</taxon>
        <taxon>Coelurosauria</taxon>
        <taxon>Aves</taxon>
        <taxon>Neognathae</taxon>
        <taxon>Galloanserae</taxon>
        <taxon>Galliformes</taxon>
        <taxon>Phasianidae</taxon>
        <taxon>Phasianinae</taxon>
        <taxon>Gallus</taxon>
    </lineage>
</organism>
<sequence>MAEAEVRGSCIKSQEIFLSQPVLLELEVPLKTCGDVHGQHTALLQLCGYGRFYIRSLSWSPEGCAPRHSRAGSVLFG</sequence>
<dbReference type="InParanoid" id="A0A3Q2U207"/>
<evidence type="ECO:0000256" key="3">
    <source>
        <dbReference type="ARBA" id="ARBA00022801"/>
    </source>
</evidence>
<proteinExistence type="predicted"/>
<reference evidence="6" key="1">
    <citation type="submission" date="2020-11" db="EMBL/GenBank/DDBJ databases">
        <title>Gallus gallus (Chicken) genome, bGalGal1, GRCg7b, maternal haplotype autosomes + Z &amp; W.</title>
        <authorList>
            <person name="Warren W."/>
            <person name="Formenti G."/>
            <person name="Fedrigo O."/>
            <person name="Haase B."/>
            <person name="Mountcastle J."/>
            <person name="Balacco J."/>
            <person name="Tracey A."/>
            <person name="Schneider V."/>
            <person name="Okimoto R."/>
            <person name="Cheng H."/>
            <person name="Hawken R."/>
            <person name="Howe K."/>
            <person name="Jarvis E.D."/>
        </authorList>
    </citation>
    <scope>NUCLEOTIDE SEQUENCE [LARGE SCALE GENOMIC DNA]</scope>
    <source>
        <strain evidence="6">Broiler</strain>
    </source>
</reference>
<evidence type="ECO:0000313" key="7">
    <source>
        <dbReference type="Proteomes" id="UP000000539"/>
    </source>
</evidence>
<dbReference type="GO" id="GO:0004722">
    <property type="term" value="F:protein serine/threonine phosphatase activity"/>
    <property type="evidence" value="ECO:0007669"/>
    <property type="project" value="UniProtKB-EC"/>
</dbReference>
<dbReference type="GO" id="GO:0046872">
    <property type="term" value="F:metal ion binding"/>
    <property type="evidence" value="ECO:0007669"/>
    <property type="project" value="UniProtKB-KW"/>
</dbReference>
<protein>
    <recommendedName>
        <fullName evidence="1">protein-serine/threonine phosphatase</fullName>
        <ecNumber evidence="1">3.1.3.16</ecNumber>
    </recommendedName>
</protein>
<dbReference type="EC" id="3.1.3.16" evidence="1"/>
<dbReference type="Pfam" id="PF16891">
    <property type="entry name" value="STPPase_N"/>
    <property type="match status" value="1"/>
</dbReference>
<dbReference type="AlphaFoldDB" id="A0A3Q2U207"/>